<dbReference type="KEGG" id="rix:RO1_11060"/>
<evidence type="ECO:0000313" key="2">
    <source>
        <dbReference type="Proteomes" id="UP000008953"/>
    </source>
</evidence>
<dbReference type="Proteomes" id="UP000008953">
    <property type="component" value="Chromosome"/>
</dbReference>
<organism evidence="1 2">
    <name type="scientific">Roseburia intestinalis XB6B4</name>
    <dbReference type="NCBI Taxonomy" id="718255"/>
    <lineage>
        <taxon>Bacteria</taxon>
        <taxon>Bacillati</taxon>
        <taxon>Bacillota</taxon>
        <taxon>Clostridia</taxon>
        <taxon>Lachnospirales</taxon>
        <taxon>Lachnospiraceae</taxon>
        <taxon>Roseburia</taxon>
    </lineage>
</organism>
<protein>
    <submittedName>
        <fullName evidence="1">Uncharacterized protein</fullName>
    </submittedName>
</protein>
<name>D4KWL9_9FIRM</name>
<reference evidence="1 2" key="2">
    <citation type="submission" date="2010-03" db="EMBL/GenBank/DDBJ databases">
        <authorList>
            <person name="Pajon A."/>
        </authorList>
    </citation>
    <scope>NUCLEOTIDE SEQUENCE [LARGE SCALE GENOMIC DNA]</scope>
    <source>
        <strain evidence="1 2">XB6B4</strain>
    </source>
</reference>
<sequence>MNPCEKKVNKKENKKCVDKITLIY</sequence>
<evidence type="ECO:0000313" key="1">
    <source>
        <dbReference type="EMBL" id="CBL11759.1"/>
    </source>
</evidence>
<dbReference type="HOGENOM" id="CLU_3421177_0_0_9"/>
<dbReference type="EMBL" id="FP929050">
    <property type="protein sequence ID" value="CBL11759.1"/>
    <property type="molecule type" value="Genomic_DNA"/>
</dbReference>
<accession>D4KWL9</accession>
<reference evidence="1 2" key="1">
    <citation type="submission" date="2010-03" db="EMBL/GenBank/DDBJ databases">
        <title>The genome sequence of Roseburia intestinalis XB6B4.</title>
        <authorList>
            <consortium name="metaHIT consortium -- http://www.metahit.eu/"/>
            <person name="Pajon A."/>
            <person name="Turner K."/>
            <person name="Parkhill J."/>
            <person name="Bernalier A."/>
        </authorList>
    </citation>
    <scope>NUCLEOTIDE SEQUENCE [LARGE SCALE GENOMIC DNA]</scope>
    <source>
        <strain evidence="1 2">XB6B4</strain>
    </source>
</reference>
<dbReference type="AlphaFoldDB" id="D4KWL9"/>
<gene>
    <name evidence="1" type="ORF">RO1_11060</name>
</gene>
<proteinExistence type="predicted"/>